<dbReference type="GO" id="GO:0005524">
    <property type="term" value="F:ATP binding"/>
    <property type="evidence" value="ECO:0007669"/>
    <property type="project" value="UniProtKB-UniRule"/>
</dbReference>
<keyword evidence="6 7" id="KW-0505">Motor protein</keyword>
<dbReference type="VEuPathDB" id="TriTrypDB:TcCL_ESM07632"/>
<evidence type="ECO:0000256" key="4">
    <source>
        <dbReference type="ARBA" id="ARBA00022840"/>
    </source>
</evidence>
<keyword evidence="3 6" id="KW-0547">Nucleotide-binding</keyword>
<feature type="region of interest" description="Disordered" evidence="9">
    <location>
        <begin position="663"/>
        <end position="684"/>
    </location>
</feature>
<dbReference type="VEuPathDB" id="TriTrypDB:Tc_MARK_6011"/>
<dbReference type="VEuPathDB" id="TriTrypDB:BCY84_13565"/>
<evidence type="ECO:0000256" key="3">
    <source>
        <dbReference type="ARBA" id="ARBA00022741"/>
    </source>
</evidence>
<dbReference type="Proteomes" id="UP000246078">
    <property type="component" value="Unassembled WGS sequence"/>
</dbReference>
<evidence type="ECO:0000313" key="12">
    <source>
        <dbReference type="Proteomes" id="UP000246078"/>
    </source>
</evidence>
<comment type="subcellular location">
    <subcellularLocation>
        <location evidence="1">Cytoplasm</location>
    </subcellularLocation>
</comment>
<dbReference type="PROSITE" id="PS50067">
    <property type="entry name" value="KINESIN_MOTOR_2"/>
    <property type="match status" value="1"/>
</dbReference>
<keyword evidence="5 8" id="KW-0175">Coiled coil</keyword>
<feature type="domain" description="Kinesin motor" evidence="10">
    <location>
        <begin position="3"/>
        <end position="316"/>
    </location>
</feature>
<feature type="binding site" evidence="6">
    <location>
        <begin position="76"/>
        <end position="83"/>
    </location>
    <ligand>
        <name>ATP</name>
        <dbReference type="ChEBI" id="CHEBI:30616"/>
    </ligand>
</feature>
<dbReference type="VEuPathDB" id="TriTrypDB:ECC02_002226"/>
<dbReference type="PANTHER" id="PTHR47969:SF15">
    <property type="entry name" value="CHROMOSOME-ASSOCIATED KINESIN KIF4A-RELATED"/>
    <property type="match status" value="1"/>
</dbReference>
<dbReference type="PROSITE" id="PS00411">
    <property type="entry name" value="KINESIN_MOTOR_1"/>
    <property type="match status" value="1"/>
</dbReference>
<evidence type="ECO:0000256" key="9">
    <source>
        <dbReference type="SAM" id="MobiDB-lite"/>
    </source>
</evidence>
<dbReference type="GO" id="GO:0051231">
    <property type="term" value="P:spindle elongation"/>
    <property type="evidence" value="ECO:0007669"/>
    <property type="project" value="TreeGrafter"/>
</dbReference>
<feature type="compositionally biased region" description="Basic and acidic residues" evidence="9">
    <location>
        <begin position="738"/>
        <end position="748"/>
    </location>
</feature>
<gene>
    <name evidence="11" type="ORF">C3747_20g32</name>
</gene>
<evidence type="ECO:0000313" key="11">
    <source>
        <dbReference type="EMBL" id="PWV16961.1"/>
    </source>
</evidence>
<organism evidence="11 12">
    <name type="scientific">Trypanosoma cruzi</name>
    <dbReference type="NCBI Taxonomy" id="5693"/>
    <lineage>
        <taxon>Eukaryota</taxon>
        <taxon>Discoba</taxon>
        <taxon>Euglenozoa</taxon>
        <taxon>Kinetoplastea</taxon>
        <taxon>Metakinetoplastina</taxon>
        <taxon>Trypanosomatida</taxon>
        <taxon>Trypanosomatidae</taxon>
        <taxon>Trypanosoma</taxon>
        <taxon>Schizotrypanum</taxon>
    </lineage>
</organism>
<dbReference type="EMBL" id="PRFC01000020">
    <property type="protein sequence ID" value="PWV16961.1"/>
    <property type="molecule type" value="Genomic_DNA"/>
</dbReference>
<evidence type="ECO:0000256" key="8">
    <source>
        <dbReference type="SAM" id="Coils"/>
    </source>
</evidence>
<dbReference type="VEuPathDB" id="TriTrypDB:TcYC6_0119650"/>
<sequence>MSNIKVAIRCRPLFENERPAVGLEFYQGRRILLDNKTYDPDHIFPPTSTQDEVFAACQPILQSVKDGLHGTVMVYGQTGTGKTHTMLGVPGGTDGIAHRMIAAMLEHVQQRTLEESKCALTLSMIEIYNEKLTDMLSENGDAEVTLVGGFPKAMVKLTLSRLSDANEAIQRGLSWRHTAMTLMNERSSRSHVVFILDLEEQNAYTDTVELAHLFMVDLAGSESLKKSQVNGVAANEAGKINKSLLALKSVFLALANSSEATRPSHVPYRDSKLTELLRDSIGGSARTLMIACISAVGRDIEETKSTLMYAVKARSIRNAANTEREKLLVRLRSFELENQRLRNRLQERVVERGGYYVNREEHERIQQLEEEHQALKVDLEDLLRERQQNDALQHINISQTAILQAMIEEKEDELCRFKQIYHEALTQFDAQLCLLQRVVQEAVSGAYEAAQRSAEVVAGRLEEWRVHALREENEDGGLNEEEKNGEGEGTRMARGQEGVLALSRDYEKEAVRLVDRINDGFRSLSQEVLAVTQSHCATVQALQERRQASLESLQRTLQEQVREVLSAYAREQTRLDKELEDEHRLFESGISVTANQSSSPADVLPFRHMVRNVCRDAVESSKEYFPPCSLDENLAESLRLINESFRVKAASASLAALVQMGNMPPSRSSNSSLSTTTTTNTATTTTPTAANAMTATAAFVSSGDSQPSVLSTKVVNRTAGNNGGVKAKRLRSGSAMSDSRRTSARQEK</sequence>
<dbReference type="SMART" id="SM00129">
    <property type="entry name" value="KISc"/>
    <property type="match status" value="1"/>
</dbReference>
<dbReference type="GO" id="GO:0005737">
    <property type="term" value="C:cytoplasm"/>
    <property type="evidence" value="ECO:0007669"/>
    <property type="project" value="UniProtKB-SubCell"/>
</dbReference>
<dbReference type="AlphaFoldDB" id="A0A2V2X867"/>
<evidence type="ECO:0000256" key="6">
    <source>
        <dbReference type="PROSITE-ProRule" id="PRU00283"/>
    </source>
</evidence>
<dbReference type="Gene3D" id="3.40.850.10">
    <property type="entry name" value="Kinesin motor domain"/>
    <property type="match status" value="1"/>
</dbReference>
<dbReference type="GO" id="GO:0005874">
    <property type="term" value="C:microtubule"/>
    <property type="evidence" value="ECO:0007669"/>
    <property type="project" value="UniProtKB-KW"/>
</dbReference>
<dbReference type="PRINTS" id="PR00380">
    <property type="entry name" value="KINESINHEAVY"/>
</dbReference>
<reference evidence="11 12" key="1">
    <citation type="journal article" date="2018" name="Microb. Genom.">
        <title>Expanding an expanded genome: long-read sequencing of Trypanosoma cruzi.</title>
        <authorList>
            <person name="Berna L."/>
            <person name="Rodriguez M."/>
            <person name="Chiribao M.L."/>
            <person name="Parodi-Talice A."/>
            <person name="Pita S."/>
            <person name="Rijo G."/>
            <person name="Alvarez-Valin F."/>
            <person name="Robello C."/>
        </authorList>
    </citation>
    <scope>NUCLEOTIDE SEQUENCE [LARGE SCALE GENOMIC DNA]</scope>
    <source>
        <strain evidence="11 12">TCC</strain>
    </source>
</reference>
<dbReference type="GO" id="GO:0005875">
    <property type="term" value="C:microtubule associated complex"/>
    <property type="evidence" value="ECO:0007669"/>
    <property type="project" value="TreeGrafter"/>
</dbReference>
<dbReference type="VEuPathDB" id="TriTrypDB:TcCLB.504047.30"/>
<comment type="caution">
    <text evidence="11">The sequence shown here is derived from an EMBL/GenBank/DDBJ whole genome shotgun (WGS) entry which is preliminary data.</text>
</comment>
<dbReference type="InterPro" id="IPR019821">
    <property type="entry name" value="Kinesin_motor_CS"/>
</dbReference>
<dbReference type="GO" id="GO:0008017">
    <property type="term" value="F:microtubule binding"/>
    <property type="evidence" value="ECO:0007669"/>
    <property type="project" value="InterPro"/>
</dbReference>
<feature type="region of interest" description="Disordered" evidence="9">
    <location>
        <begin position="714"/>
        <end position="748"/>
    </location>
</feature>
<evidence type="ECO:0000256" key="7">
    <source>
        <dbReference type="RuleBase" id="RU000394"/>
    </source>
</evidence>
<dbReference type="InterPro" id="IPR027640">
    <property type="entry name" value="Kinesin-like_fam"/>
</dbReference>
<dbReference type="VEuPathDB" id="TriTrypDB:TcBrA4_0082370"/>
<dbReference type="PANTHER" id="PTHR47969">
    <property type="entry name" value="CHROMOSOME-ASSOCIATED KINESIN KIF4A-RELATED"/>
    <property type="match status" value="1"/>
</dbReference>
<dbReference type="Pfam" id="PF00225">
    <property type="entry name" value="Kinesin"/>
    <property type="match status" value="1"/>
</dbReference>
<evidence type="ECO:0000259" key="10">
    <source>
        <dbReference type="PROSITE" id="PS50067"/>
    </source>
</evidence>
<dbReference type="GO" id="GO:0003777">
    <property type="term" value="F:microtubule motor activity"/>
    <property type="evidence" value="ECO:0007669"/>
    <property type="project" value="InterPro"/>
</dbReference>
<accession>A0A2V2X867</accession>
<dbReference type="GO" id="GO:0007052">
    <property type="term" value="P:mitotic spindle organization"/>
    <property type="evidence" value="ECO:0007669"/>
    <property type="project" value="TreeGrafter"/>
</dbReference>
<evidence type="ECO:0000256" key="5">
    <source>
        <dbReference type="ARBA" id="ARBA00023054"/>
    </source>
</evidence>
<feature type="coiled-coil region" evidence="8">
    <location>
        <begin position="317"/>
        <end position="385"/>
    </location>
</feature>
<dbReference type="VEuPathDB" id="TriTrypDB:TcCLB.510687.94"/>
<proteinExistence type="inferred from homology"/>
<keyword evidence="7" id="KW-0493">Microtubule</keyword>
<evidence type="ECO:0000256" key="1">
    <source>
        <dbReference type="ARBA" id="ARBA00004496"/>
    </source>
</evidence>
<evidence type="ECO:0000256" key="2">
    <source>
        <dbReference type="ARBA" id="ARBA00022490"/>
    </source>
</evidence>
<keyword evidence="4 6" id="KW-0067">ATP-binding</keyword>
<name>A0A2V2X867_TRYCR</name>
<dbReference type="InterPro" id="IPR027417">
    <property type="entry name" value="P-loop_NTPase"/>
</dbReference>
<dbReference type="GO" id="GO:0007018">
    <property type="term" value="P:microtubule-based movement"/>
    <property type="evidence" value="ECO:0007669"/>
    <property type="project" value="InterPro"/>
</dbReference>
<feature type="compositionally biased region" description="Low complexity" evidence="9">
    <location>
        <begin position="666"/>
        <end position="684"/>
    </location>
</feature>
<comment type="similarity">
    <text evidence="6 7">Belongs to the TRAFAC class myosin-kinesin ATPase superfamily. Kinesin family.</text>
</comment>
<dbReference type="InterPro" id="IPR036961">
    <property type="entry name" value="Kinesin_motor_dom_sf"/>
</dbReference>
<dbReference type="VEuPathDB" id="TriTrypDB:TCSYLVIO_006382"/>
<dbReference type="InterPro" id="IPR001752">
    <property type="entry name" value="Kinesin_motor_dom"/>
</dbReference>
<dbReference type="VEuPathDB" id="TriTrypDB:TcG_03645"/>
<protein>
    <recommendedName>
        <fullName evidence="7">Kinesin-like protein</fullName>
    </recommendedName>
</protein>
<keyword evidence="2" id="KW-0963">Cytoplasm</keyword>
<dbReference type="SUPFAM" id="SSF52540">
    <property type="entry name" value="P-loop containing nucleoside triphosphate hydrolases"/>
    <property type="match status" value="1"/>
</dbReference>
<dbReference type="VEuPathDB" id="TriTrypDB:TCDM_03987"/>
<dbReference type="VEuPathDB" id="TriTrypDB:C3747_20g32"/>
<feature type="compositionally biased region" description="Basic and acidic residues" evidence="9">
    <location>
        <begin position="480"/>
        <end position="491"/>
    </location>
</feature>
<dbReference type="VEuPathDB" id="TriTrypDB:C4B63_11g36"/>
<dbReference type="VEuPathDB" id="TriTrypDB:C4B63_11g37"/>
<feature type="region of interest" description="Disordered" evidence="9">
    <location>
        <begin position="472"/>
        <end position="491"/>
    </location>
</feature>